<dbReference type="EMBL" id="GBXM01035850">
    <property type="protein sequence ID" value="JAH72727.1"/>
    <property type="molecule type" value="Transcribed_RNA"/>
</dbReference>
<evidence type="ECO:0000313" key="1">
    <source>
        <dbReference type="EMBL" id="JAH72727.1"/>
    </source>
</evidence>
<proteinExistence type="predicted"/>
<sequence length="23" mass="2600">MGSLCNSKCINANIVFYEVPFSY</sequence>
<organism evidence="1">
    <name type="scientific">Anguilla anguilla</name>
    <name type="common">European freshwater eel</name>
    <name type="synonym">Muraena anguilla</name>
    <dbReference type="NCBI Taxonomy" id="7936"/>
    <lineage>
        <taxon>Eukaryota</taxon>
        <taxon>Metazoa</taxon>
        <taxon>Chordata</taxon>
        <taxon>Craniata</taxon>
        <taxon>Vertebrata</taxon>
        <taxon>Euteleostomi</taxon>
        <taxon>Actinopterygii</taxon>
        <taxon>Neopterygii</taxon>
        <taxon>Teleostei</taxon>
        <taxon>Anguilliformes</taxon>
        <taxon>Anguillidae</taxon>
        <taxon>Anguilla</taxon>
    </lineage>
</organism>
<accession>A0A0E9V3Z2</accession>
<dbReference type="AlphaFoldDB" id="A0A0E9V3Z2"/>
<reference evidence="1" key="2">
    <citation type="journal article" date="2015" name="Fish Shellfish Immunol.">
        <title>Early steps in the European eel (Anguilla anguilla)-Vibrio vulnificus interaction in the gills: Role of the RtxA13 toxin.</title>
        <authorList>
            <person name="Callol A."/>
            <person name="Pajuelo D."/>
            <person name="Ebbesson L."/>
            <person name="Teles M."/>
            <person name="MacKenzie S."/>
            <person name="Amaro C."/>
        </authorList>
    </citation>
    <scope>NUCLEOTIDE SEQUENCE</scope>
</reference>
<protein>
    <submittedName>
        <fullName evidence="1">Uncharacterized protein</fullName>
    </submittedName>
</protein>
<reference evidence="1" key="1">
    <citation type="submission" date="2014-11" db="EMBL/GenBank/DDBJ databases">
        <authorList>
            <person name="Amaro Gonzalez C."/>
        </authorList>
    </citation>
    <scope>NUCLEOTIDE SEQUENCE</scope>
</reference>
<name>A0A0E9V3Z2_ANGAN</name>